<dbReference type="EMBL" id="UZAI01018298">
    <property type="protein sequence ID" value="VDP35548.1"/>
    <property type="molecule type" value="Genomic_DNA"/>
</dbReference>
<organism evidence="1 2">
    <name type="scientific">Schistosoma margrebowiei</name>
    <dbReference type="NCBI Taxonomy" id="48269"/>
    <lineage>
        <taxon>Eukaryota</taxon>
        <taxon>Metazoa</taxon>
        <taxon>Spiralia</taxon>
        <taxon>Lophotrochozoa</taxon>
        <taxon>Platyhelminthes</taxon>
        <taxon>Trematoda</taxon>
        <taxon>Digenea</taxon>
        <taxon>Strigeidida</taxon>
        <taxon>Schistosomatoidea</taxon>
        <taxon>Schistosomatidae</taxon>
        <taxon>Schistosoma</taxon>
    </lineage>
</organism>
<evidence type="ECO:0000313" key="2">
    <source>
        <dbReference type="Proteomes" id="UP000277204"/>
    </source>
</evidence>
<keyword evidence="2" id="KW-1185">Reference proteome</keyword>
<dbReference type="STRING" id="48269.A0A183MWI7"/>
<evidence type="ECO:0000313" key="1">
    <source>
        <dbReference type="EMBL" id="VDP35548.1"/>
    </source>
</evidence>
<reference evidence="1 2" key="1">
    <citation type="submission" date="2018-11" db="EMBL/GenBank/DDBJ databases">
        <authorList>
            <consortium name="Pathogen Informatics"/>
        </authorList>
    </citation>
    <scope>NUCLEOTIDE SEQUENCE [LARGE SCALE GENOMIC DNA]</scope>
    <source>
        <strain evidence="1 2">Zambia</strain>
    </source>
</reference>
<protein>
    <submittedName>
        <fullName evidence="1">Uncharacterized protein</fullName>
    </submittedName>
</protein>
<dbReference type="AlphaFoldDB" id="A0A183MWI7"/>
<accession>A0A183MWI7</accession>
<dbReference type="InterPro" id="IPR036578">
    <property type="entry name" value="SMAD_MH1_sf"/>
</dbReference>
<dbReference type="Gene3D" id="3.90.520.10">
    <property type="entry name" value="SMAD MH1 domain"/>
    <property type="match status" value="1"/>
</dbReference>
<gene>
    <name evidence="1" type="ORF">SMRZ_LOCUS20412</name>
</gene>
<sequence>MLNSKESSNGLQQYQEFPMFPGNLSLFHIISTFVYTLSSEDILALDKALKFGREGHYCLVRNPSSFPKSVNSQNDSVELSDCVHSSEQPKESIEKCNKCVIRNLRPLYRSSRRIGPCQFSEKHTNSQICLNPYHWSRVLIQDKIIEENNCSRYSSDPGN</sequence>
<proteinExistence type="predicted"/>
<name>A0A183MWI7_9TREM</name>
<dbReference type="SUPFAM" id="SSF56366">
    <property type="entry name" value="SMAD MH1 domain"/>
    <property type="match status" value="1"/>
</dbReference>
<dbReference type="Proteomes" id="UP000277204">
    <property type="component" value="Unassembled WGS sequence"/>
</dbReference>